<dbReference type="EMBL" id="UINC01133012">
    <property type="protein sequence ID" value="SVD15681.1"/>
    <property type="molecule type" value="Genomic_DNA"/>
</dbReference>
<evidence type="ECO:0000313" key="1">
    <source>
        <dbReference type="EMBL" id="SVD15681.1"/>
    </source>
</evidence>
<reference evidence="1" key="1">
    <citation type="submission" date="2018-05" db="EMBL/GenBank/DDBJ databases">
        <authorList>
            <person name="Lanie J.A."/>
            <person name="Ng W.-L."/>
            <person name="Kazmierczak K.M."/>
            <person name="Andrzejewski T.M."/>
            <person name="Davidsen T.M."/>
            <person name="Wayne K.J."/>
            <person name="Tettelin H."/>
            <person name="Glass J.I."/>
            <person name="Rusch D."/>
            <person name="Podicherti R."/>
            <person name="Tsui H.-C.T."/>
            <person name="Winkler M.E."/>
        </authorList>
    </citation>
    <scope>NUCLEOTIDE SEQUENCE</scope>
</reference>
<accession>A0A382T335</accession>
<gene>
    <name evidence="1" type="ORF">METZ01_LOCUS368535</name>
</gene>
<feature type="non-terminal residue" evidence="1">
    <location>
        <position position="27"/>
    </location>
</feature>
<proteinExistence type="predicted"/>
<dbReference type="AlphaFoldDB" id="A0A382T335"/>
<protein>
    <submittedName>
        <fullName evidence="1">Uncharacterized protein</fullName>
    </submittedName>
</protein>
<name>A0A382T335_9ZZZZ</name>
<organism evidence="1">
    <name type="scientific">marine metagenome</name>
    <dbReference type="NCBI Taxonomy" id="408172"/>
    <lineage>
        <taxon>unclassified sequences</taxon>
        <taxon>metagenomes</taxon>
        <taxon>ecological metagenomes</taxon>
    </lineage>
</organism>
<sequence length="27" mass="3084">MIKRLVIVTIVLTIVSVNLALTEETKW</sequence>